<evidence type="ECO:0000313" key="5">
    <source>
        <dbReference type="EMBL" id="EKC52124.1"/>
    </source>
</evidence>
<dbReference type="InterPro" id="IPR052708">
    <property type="entry name" value="PxpC"/>
</dbReference>
<gene>
    <name evidence="5" type="ORF">OBE_13250</name>
</gene>
<evidence type="ECO:0000256" key="2">
    <source>
        <dbReference type="ARBA" id="ARBA00022801"/>
    </source>
</evidence>
<dbReference type="EMBL" id="AJWZ01009154">
    <property type="protein sequence ID" value="EKC52124.1"/>
    <property type="molecule type" value="Genomic_DNA"/>
</dbReference>
<comment type="caution">
    <text evidence="5">The sequence shown here is derived from an EMBL/GenBank/DDBJ whole genome shotgun (WGS) entry which is preliminary data.</text>
</comment>
<feature type="non-terminal residue" evidence="5">
    <location>
        <position position="199"/>
    </location>
</feature>
<keyword evidence="2" id="KW-0378">Hydrolase</keyword>
<dbReference type="SMART" id="SM00797">
    <property type="entry name" value="AHS2"/>
    <property type="match status" value="1"/>
</dbReference>
<dbReference type="GO" id="GO:0016787">
    <property type="term" value="F:hydrolase activity"/>
    <property type="evidence" value="ECO:0007669"/>
    <property type="project" value="UniProtKB-KW"/>
</dbReference>
<dbReference type="InterPro" id="IPR003778">
    <property type="entry name" value="CT_A_B"/>
</dbReference>
<evidence type="ECO:0000256" key="1">
    <source>
        <dbReference type="ARBA" id="ARBA00022741"/>
    </source>
</evidence>
<dbReference type="GO" id="GO:0005524">
    <property type="term" value="F:ATP binding"/>
    <property type="evidence" value="ECO:0007669"/>
    <property type="project" value="UniProtKB-KW"/>
</dbReference>
<keyword evidence="1" id="KW-0547">Nucleotide-binding</keyword>
<evidence type="ECO:0000256" key="3">
    <source>
        <dbReference type="ARBA" id="ARBA00022840"/>
    </source>
</evidence>
<evidence type="ECO:0000259" key="4">
    <source>
        <dbReference type="SMART" id="SM00797"/>
    </source>
</evidence>
<sequence length="199" mass="21598">MSIKVITPGMLSTIQDGGRKGFAAMGFNASGVMDVRSYHIANALVGNFTDEAVIEMTYLGGSFKFLESNYIAITGADMSPKLDGVPVEMYTTVFVKQDETLTFSAAKSGMRAYIAVRGGIDVPVIMGSRSTNLKCKLGGLDGRPLKAGDIVPCRDVYDEFHKHLIHSAPKEDFGSDEITVRVLLGPQDDYFTEHGIKTF</sequence>
<protein>
    <submittedName>
        <fullName evidence="5">Urea carboxylase</fullName>
    </submittedName>
</protein>
<reference evidence="5" key="1">
    <citation type="journal article" date="2013" name="Environ. Microbiol.">
        <title>Microbiota from the distal guts of lean and obese adolescents exhibit partial functional redundancy besides clear differences in community structure.</title>
        <authorList>
            <person name="Ferrer M."/>
            <person name="Ruiz A."/>
            <person name="Lanza F."/>
            <person name="Haange S.B."/>
            <person name="Oberbach A."/>
            <person name="Till H."/>
            <person name="Bargiela R."/>
            <person name="Campoy C."/>
            <person name="Segura M.T."/>
            <person name="Richter M."/>
            <person name="von Bergen M."/>
            <person name="Seifert J."/>
            <person name="Suarez A."/>
        </authorList>
    </citation>
    <scope>NUCLEOTIDE SEQUENCE</scope>
</reference>
<feature type="domain" description="Carboxyltransferase" evidence="4">
    <location>
        <begin position="24"/>
        <end position="199"/>
    </location>
</feature>
<dbReference type="PANTHER" id="PTHR43309">
    <property type="entry name" value="5-OXOPROLINASE SUBUNIT C"/>
    <property type="match status" value="1"/>
</dbReference>
<dbReference type="AlphaFoldDB" id="K1S9S5"/>
<keyword evidence="3" id="KW-0067">ATP-binding</keyword>
<proteinExistence type="predicted"/>
<organism evidence="5">
    <name type="scientific">human gut metagenome</name>
    <dbReference type="NCBI Taxonomy" id="408170"/>
    <lineage>
        <taxon>unclassified sequences</taxon>
        <taxon>metagenomes</taxon>
        <taxon>organismal metagenomes</taxon>
    </lineage>
</organism>
<dbReference type="PANTHER" id="PTHR43309:SF5">
    <property type="entry name" value="5-OXOPROLINASE SUBUNIT C"/>
    <property type="match status" value="1"/>
</dbReference>
<dbReference type="Pfam" id="PF02626">
    <property type="entry name" value="CT_A_B"/>
    <property type="match status" value="1"/>
</dbReference>
<accession>K1S9S5</accession>
<name>K1S9S5_9ZZZZ</name>